<evidence type="ECO:0000256" key="8">
    <source>
        <dbReference type="ARBA" id="ARBA00022927"/>
    </source>
</evidence>
<dbReference type="GO" id="GO:0003924">
    <property type="term" value="F:GTPase activity"/>
    <property type="evidence" value="ECO:0007669"/>
    <property type="project" value="InterPro"/>
</dbReference>
<gene>
    <name evidence="17" type="primary">flhF</name>
    <name evidence="17" type="ORF">GCM10007167_19710</name>
</gene>
<evidence type="ECO:0000313" key="18">
    <source>
        <dbReference type="Proteomes" id="UP000636453"/>
    </source>
</evidence>
<dbReference type="GO" id="GO:0005886">
    <property type="term" value="C:plasma membrane"/>
    <property type="evidence" value="ECO:0007669"/>
    <property type="project" value="UniProtKB-SubCell"/>
</dbReference>
<keyword evidence="8" id="KW-0653">Protein transport</keyword>
<evidence type="ECO:0000313" key="17">
    <source>
        <dbReference type="EMBL" id="GHE37575.1"/>
    </source>
</evidence>
<comment type="subcellular location">
    <subcellularLocation>
        <location evidence="1">Cell membrane</location>
        <topology evidence="1">Peripheral membrane protein</topology>
        <orientation evidence="1">Cytoplasmic side</orientation>
    </subcellularLocation>
</comment>
<accession>A0A919DE84</accession>
<comment type="function">
    <text evidence="12">Necessary for flagellar biosynthesis. May be involved in translocation of the flagellum.</text>
</comment>
<keyword evidence="17" id="KW-0282">Flagellum</keyword>
<dbReference type="Gene3D" id="3.40.50.300">
    <property type="entry name" value="P-loop containing nucleotide triphosphate hydrolases"/>
    <property type="match status" value="1"/>
</dbReference>
<name>A0A919DE84_9GAMM</name>
<keyword evidence="17" id="KW-0966">Cell projection</keyword>
<dbReference type="InterPro" id="IPR047040">
    <property type="entry name" value="FlhF__GTPase_dom"/>
</dbReference>
<dbReference type="Proteomes" id="UP000636453">
    <property type="component" value="Unassembled WGS sequence"/>
</dbReference>
<evidence type="ECO:0000256" key="1">
    <source>
        <dbReference type="ARBA" id="ARBA00004413"/>
    </source>
</evidence>
<keyword evidence="18" id="KW-1185">Reference proteome</keyword>
<keyword evidence="11" id="KW-1006">Bacterial flagellum protein export</keyword>
<dbReference type="PANTHER" id="PTHR43134:SF3">
    <property type="entry name" value="FLAGELLAR BIOSYNTHESIS PROTEIN FLHF"/>
    <property type="match status" value="1"/>
</dbReference>
<feature type="region of interest" description="Disordered" evidence="14">
    <location>
        <begin position="58"/>
        <end position="133"/>
    </location>
</feature>
<keyword evidence="17" id="KW-0969">Cilium</keyword>
<dbReference type="GO" id="GO:0015031">
    <property type="term" value="P:protein transport"/>
    <property type="evidence" value="ECO:0007669"/>
    <property type="project" value="UniProtKB-KW"/>
</dbReference>
<sequence>MRIRRFQAPDMRTALRMVREEQGENAVILSSERCGDGIEVVAATDYDEALVRRALRGEMPTPPADERPAPNFEAPGWPSPAVASPAPAWAAPAQEKPSNVTPIGGPVQPAAPSGRARFDVPPGPEPMPRATPARAALAAGPISFAAHLRSAVPADEPAPFTALHELELAREPLPSALMERLIDPPAPAASVPHAAPAAPVPQPVDVASAAAATAAAPAEAIAAPAAMPTGLPPTEPPPAPASDSAVRPALAAVPSPDPTVEALRQELAQMRTLIEREIGQFTDERLRGVPVRGAILQELHAYGCEAELARAVAASIPPNIEIGVARGRALALLAKSMVVAEREPIEDGGVIALVGPTGVGKTTTLAKLAARYAAAHSARDVALVTLDSYRIGAREQLAEFGRRLGMPVIDASRDGLAGTLERLADYPLVLVDTAGLGQRDRALAAQFNWISAARRVRSYLVLPANARNDDLDEVIRRFRCASPEGAILSKLDETGRLGGALSVLIRQRLPLAYVTDGQRVPEDLHRAHAHRLVLRLGELHRAAQDDHDDGDQKHAVA</sequence>
<evidence type="ECO:0000256" key="3">
    <source>
        <dbReference type="ARBA" id="ARBA00014919"/>
    </source>
</evidence>
<feature type="domain" description="SRP54-type proteins GTP-binding" evidence="16">
    <location>
        <begin position="348"/>
        <end position="537"/>
    </location>
</feature>
<evidence type="ECO:0000256" key="2">
    <source>
        <dbReference type="ARBA" id="ARBA00008531"/>
    </source>
</evidence>
<dbReference type="GO" id="GO:0006614">
    <property type="term" value="P:SRP-dependent cotranslational protein targeting to membrane"/>
    <property type="evidence" value="ECO:0007669"/>
    <property type="project" value="InterPro"/>
</dbReference>
<evidence type="ECO:0000256" key="13">
    <source>
        <dbReference type="ARBA" id="ARBA00030866"/>
    </source>
</evidence>
<keyword evidence="10" id="KW-0472">Membrane</keyword>
<keyword evidence="7" id="KW-1005">Bacterial flagellum biogenesis</keyword>
<keyword evidence="6" id="KW-0547">Nucleotide-binding</keyword>
<evidence type="ECO:0000256" key="7">
    <source>
        <dbReference type="ARBA" id="ARBA00022795"/>
    </source>
</evidence>
<dbReference type="GO" id="GO:0044781">
    <property type="term" value="P:bacterial-type flagellum organization"/>
    <property type="evidence" value="ECO:0007669"/>
    <property type="project" value="UniProtKB-KW"/>
</dbReference>
<feature type="region of interest" description="Disordered" evidence="14">
    <location>
        <begin position="226"/>
        <end position="256"/>
    </location>
</feature>
<dbReference type="InterPro" id="IPR003593">
    <property type="entry name" value="AAA+_ATPase"/>
</dbReference>
<evidence type="ECO:0000256" key="11">
    <source>
        <dbReference type="ARBA" id="ARBA00023225"/>
    </source>
</evidence>
<organism evidence="17 18">
    <name type="scientific">Vulcaniibacterium thermophilum</name>
    <dbReference type="NCBI Taxonomy" id="1169913"/>
    <lineage>
        <taxon>Bacteria</taxon>
        <taxon>Pseudomonadati</taxon>
        <taxon>Pseudomonadota</taxon>
        <taxon>Gammaproteobacteria</taxon>
        <taxon>Lysobacterales</taxon>
        <taxon>Lysobacteraceae</taxon>
        <taxon>Vulcaniibacterium</taxon>
    </lineage>
</organism>
<evidence type="ECO:0000256" key="12">
    <source>
        <dbReference type="ARBA" id="ARBA00025337"/>
    </source>
</evidence>
<evidence type="ECO:0000259" key="16">
    <source>
        <dbReference type="SMART" id="SM00962"/>
    </source>
</evidence>
<dbReference type="CDD" id="cd17873">
    <property type="entry name" value="FlhF"/>
    <property type="match status" value="1"/>
</dbReference>
<comment type="caution">
    <text evidence="17">The sequence shown here is derived from an EMBL/GenBank/DDBJ whole genome shotgun (WGS) entry which is preliminary data.</text>
</comment>
<dbReference type="InterPro" id="IPR000897">
    <property type="entry name" value="SRP54_GTPase_dom"/>
</dbReference>
<dbReference type="OrthoDB" id="9778554at2"/>
<evidence type="ECO:0000259" key="15">
    <source>
        <dbReference type="SMART" id="SM00382"/>
    </source>
</evidence>
<dbReference type="AlphaFoldDB" id="A0A919DE84"/>
<feature type="domain" description="AAA+ ATPase" evidence="15">
    <location>
        <begin position="347"/>
        <end position="488"/>
    </location>
</feature>
<comment type="similarity">
    <text evidence="2">Belongs to the GTP-binding SRP family.</text>
</comment>
<protein>
    <recommendedName>
        <fullName evidence="3">Flagellar biosynthesis protein FlhF</fullName>
    </recommendedName>
    <alternativeName>
        <fullName evidence="13">Flagella-associated GTP-binding protein</fullName>
    </alternativeName>
</protein>
<evidence type="ECO:0000256" key="4">
    <source>
        <dbReference type="ARBA" id="ARBA00022448"/>
    </source>
</evidence>
<evidence type="ECO:0000256" key="14">
    <source>
        <dbReference type="SAM" id="MobiDB-lite"/>
    </source>
</evidence>
<dbReference type="SMART" id="SM00962">
    <property type="entry name" value="SRP54"/>
    <property type="match status" value="1"/>
</dbReference>
<reference evidence="17" key="2">
    <citation type="submission" date="2020-09" db="EMBL/GenBank/DDBJ databases">
        <authorList>
            <person name="Sun Q."/>
            <person name="Kim S."/>
        </authorList>
    </citation>
    <scope>NUCLEOTIDE SEQUENCE</scope>
    <source>
        <strain evidence="17">KCTC 32020</strain>
    </source>
</reference>
<dbReference type="Pfam" id="PF00448">
    <property type="entry name" value="SRP54"/>
    <property type="match status" value="1"/>
</dbReference>
<evidence type="ECO:0000256" key="6">
    <source>
        <dbReference type="ARBA" id="ARBA00022741"/>
    </source>
</evidence>
<dbReference type="InterPro" id="IPR027417">
    <property type="entry name" value="P-loop_NTPase"/>
</dbReference>
<keyword evidence="5" id="KW-1003">Cell membrane</keyword>
<dbReference type="PANTHER" id="PTHR43134">
    <property type="entry name" value="SIGNAL RECOGNITION PARTICLE RECEPTOR SUBUNIT ALPHA"/>
    <property type="match status" value="1"/>
</dbReference>
<dbReference type="EMBL" id="BNCF01000010">
    <property type="protein sequence ID" value="GHE37575.1"/>
    <property type="molecule type" value="Genomic_DNA"/>
</dbReference>
<keyword evidence="4" id="KW-0813">Transport</keyword>
<dbReference type="GO" id="GO:0005525">
    <property type="term" value="F:GTP binding"/>
    <property type="evidence" value="ECO:0007669"/>
    <property type="project" value="UniProtKB-KW"/>
</dbReference>
<evidence type="ECO:0000256" key="5">
    <source>
        <dbReference type="ARBA" id="ARBA00022475"/>
    </source>
</evidence>
<evidence type="ECO:0000256" key="10">
    <source>
        <dbReference type="ARBA" id="ARBA00023136"/>
    </source>
</evidence>
<dbReference type="SUPFAM" id="SSF52540">
    <property type="entry name" value="P-loop containing nucleoside triphosphate hydrolases"/>
    <property type="match status" value="1"/>
</dbReference>
<dbReference type="GO" id="GO:0005047">
    <property type="term" value="F:signal recognition particle binding"/>
    <property type="evidence" value="ECO:0007669"/>
    <property type="project" value="TreeGrafter"/>
</dbReference>
<feature type="compositionally biased region" description="Low complexity" evidence="14">
    <location>
        <begin position="74"/>
        <end position="93"/>
    </location>
</feature>
<reference evidence="17" key="1">
    <citation type="journal article" date="2014" name="Int. J. Syst. Evol. Microbiol.">
        <title>Complete genome sequence of Corynebacterium casei LMG S-19264T (=DSM 44701T), isolated from a smear-ripened cheese.</title>
        <authorList>
            <consortium name="US DOE Joint Genome Institute (JGI-PGF)"/>
            <person name="Walter F."/>
            <person name="Albersmeier A."/>
            <person name="Kalinowski J."/>
            <person name="Ruckert C."/>
        </authorList>
    </citation>
    <scope>NUCLEOTIDE SEQUENCE</scope>
    <source>
        <strain evidence="17">KCTC 32020</strain>
    </source>
</reference>
<evidence type="ECO:0000256" key="9">
    <source>
        <dbReference type="ARBA" id="ARBA00023134"/>
    </source>
</evidence>
<dbReference type="FunFam" id="3.40.50.300:FF:000695">
    <property type="entry name" value="Flagellar biosynthesis regulator FlhF"/>
    <property type="match status" value="1"/>
</dbReference>
<feature type="compositionally biased region" description="Pro residues" evidence="14">
    <location>
        <begin position="230"/>
        <end position="240"/>
    </location>
</feature>
<keyword evidence="9" id="KW-0342">GTP-binding</keyword>
<dbReference type="SMART" id="SM00382">
    <property type="entry name" value="AAA"/>
    <property type="match status" value="1"/>
</dbReference>
<proteinExistence type="inferred from homology"/>
<dbReference type="RefSeq" id="WP_146475156.1">
    <property type="nucleotide sequence ID" value="NZ_BNCF01000010.1"/>
</dbReference>